<dbReference type="PANTHER" id="PTHR12868">
    <property type="entry name" value="NADH-UBIQUINONE OXIDOREDUCTASE B22 SUBUNIT"/>
    <property type="match status" value="1"/>
</dbReference>
<evidence type="ECO:0000256" key="15">
    <source>
        <dbReference type="ARBA" id="ARBA00032528"/>
    </source>
</evidence>
<dbReference type="InterPro" id="IPR045292">
    <property type="entry name" value="Complex1_LYR_NDUFB9_LYRM3"/>
</dbReference>
<evidence type="ECO:0000256" key="9">
    <source>
        <dbReference type="ARBA" id="ARBA00022792"/>
    </source>
</evidence>
<comment type="subcellular location">
    <subcellularLocation>
        <location evidence="2">Mitochondrion inner membrane</location>
        <topology evidence="2">Peripheral membrane protein</topology>
        <orientation evidence="2">Matrix side</orientation>
    </subcellularLocation>
</comment>
<evidence type="ECO:0000256" key="1">
    <source>
        <dbReference type="ARBA" id="ARBA00002920"/>
    </source>
</evidence>
<organism evidence="18">
    <name type="scientific">Prasinoderma coloniale</name>
    <dbReference type="NCBI Taxonomy" id="156133"/>
    <lineage>
        <taxon>Eukaryota</taxon>
        <taxon>Viridiplantae</taxon>
        <taxon>Prasinodermophyta</taxon>
        <taxon>Prasinodermophyceae</taxon>
        <taxon>Prasinodermales</taxon>
        <taxon>Prasinodermaceae</taxon>
        <taxon>Prasinoderma</taxon>
    </lineage>
</organism>
<evidence type="ECO:0000313" key="19">
    <source>
        <dbReference type="EMBL" id="CAD8228211.1"/>
    </source>
</evidence>
<evidence type="ECO:0000313" key="18">
    <source>
        <dbReference type="EMBL" id="CAD8228208.1"/>
    </source>
</evidence>
<proteinExistence type="inferred from homology"/>
<dbReference type="AlphaFoldDB" id="A0A6U0MAP0"/>
<protein>
    <recommendedName>
        <fullName evidence="5">NADH dehydrogenase [ubiquinone] 1 beta subcomplex subunit 9</fullName>
    </recommendedName>
    <alternativeName>
        <fullName evidence="14">Complex I-B22</fullName>
    </alternativeName>
    <alternativeName>
        <fullName evidence="15">NADH-ubiquinone oxidoreductase B22 subunit</fullName>
    </alternativeName>
</protein>
<keyword evidence="12" id="KW-0496">Mitochondrion</keyword>
<keyword evidence="6" id="KW-0813">Transport</keyword>
<dbReference type="EMBL" id="HBDZ01000512">
    <property type="protein sequence ID" value="CAD8228208.1"/>
    <property type="molecule type" value="Transcribed_RNA"/>
</dbReference>
<evidence type="ECO:0000256" key="2">
    <source>
        <dbReference type="ARBA" id="ARBA00004443"/>
    </source>
</evidence>
<sequence length="137" mass="15204">MAAAPRAAQVARVRSLYRRSLKAIWDWSVFREELCTEAEKCRAAFEQYRHVQEPDRIDRLIAEGERLLWERRHPDPYINPNAPGGCMYQRNPPVHSALSLVMDYGREPDCVPGSPLVTPAGAGTLAPPAAGAGALPR</sequence>
<name>A0A6U0MAP0_9VIRI</name>
<feature type="region of interest" description="Disordered" evidence="16">
    <location>
        <begin position="118"/>
        <end position="137"/>
    </location>
</feature>
<dbReference type="GO" id="GO:0005743">
    <property type="term" value="C:mitochondrial inner membrane"/>
    <property type="evidence" value="ECO:0007669"/>
    <property type="project" value="UniProtKB-SubCell"/>
</dbReference>
<evidence type="ECO:0000256" key="16">
    <source>
        <dbReference type="SAM" id="MobiDB-lite"/>
    </source>
</evidence>
<keyword evidence="13" id="KW-0472">Membrane</keyword>
<accession>A0A6U0MAP0</accession>
<keyword evidence="10" id="KW-0249">Electron transport</keyword>
<comment type="subunit">
    <text evidence="4">Mammalian complex I is composed of 45 different subunits.</text>
</comment>
<dbReference type="Pfam" id="PF05347">
    <property type="entry name" value="Complex1_LYR"/>
    <property type="match status" value="1"/>
</dbReference>
<gene>
    <name evidence="18" type="ORF">PCOL08062_LOCUS394</name>
    <name evidence="19" type="ORF">PCOL08062_LOCUS395</name>
</gene>
<keyword evidence="9" id="KW-0999">Mitochondrion inner membrane</keyword>
<evidence type="ECO:0000256" key="6">
    <source>
        <dbReference type="ARBA" id="ARBA00022448"/>
    </source>
</evidence>
<evidence type="ECO:0000256" key="8">
    <source>
        <dbReference type="ARBA" id="ARBA00022660"/>
    </source>
</evidence>
<evidence type="ECO:0000256" key="4">
    <source>
        <dbReference type="ARBA" id="ARBA00011790"/>
    </source>
</evidence>
<dbReference type="EMBL" id="HBDZ01000513">
    <property type="protein sequence ID" value="CAD8228211.1"/>
    <property type="molecule type" value="Transcribed_RNA"/>
</dbReference>
<evidence type="ECO:0000256" key="10">
    <source>
        <dbReference type="ARBA" id="ARBA00022982"/>
    </source>
</evidence>
<comment type="similarity">
    <text evidence="3">Belongs to the complex I LYR family.</text>
</comment>
<dbReference type="InterPro" id="IPR033034">
    <property type="entry name" value="NDUFB9"/>
</dbReference>
<evidence type="ECO:0000256" key="13">
    <source>
        <dbReference type="ARBA" id="ARBA00023136"/>
    </source>
</evidence>
<dbReference type="PANTHER" id="PTHR12868:SF0">
    <property type="entry name" value="NADH DEHYDROGENASE [UBIQUINONE] 1 BETA SUBCOMPLEX SUBUNIT 9"/>
    <property type="match status" value="1"/>
</dbReference>
<dbReference type="CDD" id="cd20263">
    <property type="entry name" value="Complex1_LYR_NDUFB9_LYRM3"/>
    <property type="match status" value="1"/>
</dbReference>
<keyword evidence="7" id="KW-0597">Phosphoprotein</keyword>
<evidence type="ECO:0000256" key="11">
    <source>
        <dbReference type="ARBA" id="ARBA00022990"/>
    </source>
</evidence>
<keyword evidence="8" id="KW-0679">Respiratory chain</keyword>
<keyword evidence="11" id="KW-0007">Acetylation</keyword>
<dbReference type="GO" id="GO:0006120">
    <property type="term" value="P:mitochondrial electron transport, NADH to ubiquinone"/>
    <property type="evidence" value="ECO:0007669"/>
    <property type="project" value="InterPro"/>
</dbReference>
<evidence type="ECO:0000256" key="14">
    <source>
        <dbReference type="ARBA" id="ARBA00030192"/>
    </source>
</evidence>
<feature type="domain" description="Complex 1 LYR protein" evidence="17">
    <location>
        <begin position="12"/>
        <end position="70"/>
    </location>
</feature>
<dbReference type="InterPro" id="IPR008011">
    <property type="entry name" value="Complex1_LYR_dom"/>
</dbReference>
<evidence type="ECO:0000259" key="17">
    <source>
        <dbReference type="Pfam" id="PF05347"/>
    </source>
</evidence>
<comment type="function">
    <text evidence="1">Accessory subunit of the mitochondrial membrane respiratory chain NADH dehydrogenase (Complex I), that is believed to be not involved in catalysis. Complex I functions in the transfer of electrons from NADH to the respiratory chain. The immediate electron acceptor for the enzyme is believed to be ubiquinone.</text>
</comment>
<reference evidence="18" key="1">
    <citation type="submission" date="2021-01" db="EMBL/GenBank/DDBJ databases">
        <authorList>
            <person name="Corre E."/>
            <person name="Pelletier E."/>
            <person name="Niang G."/>
            <person name="Scheremetjew M."/>
            <person name="Finn R."/>
            <person name="Kale V."/>
            <person name="Holt S."/>
            <person name="Cochrane G."/>
            <person name="Meng A."/>
            <person name="Brown T."/>
            <person name="Cohen L."/>
        </authorList>
    </citation>
    <scope>NUCLEOTIDE SEQUENCE</scope>
    <source>
        <strain evidence="18">CCMP1413</strain>
    </source>
</reference>
<evidence type="ECO:0000256" key="3">
    <source>
        <dbReference type="ARBA" id="ARBA00009508"/>
    </source>
</evidence>
<evidence type="ECO:0000256" key="5">
    <source>
        <dbReference type="ARBA" id="ARBA00018684"/>
    </source>
</evidence>
<evidence type="ECO:0000256" key="12">
    <source>
        <dbReference type="ARBA" id="ARBA00023128"/>
    </source>
</evidence>
<evidence type="ECO:0000256" key="7">
    <source>
        <dbReference type="ARBA" id="ARBA00022553"/>
    </source>
</evidence>